<evidence type="ECO:0000256" key="2">
    <source>
        <dbReference type="ARBA" id="ARBA00022475"/>
    </source>
</evidence>
<evidence type="ECO:0000256" key="1">
    <source>
        <dbReference type="ARBA" id="ARBA00004651"/>
    </source>
</evidence>
<evidence type="ECO:0000256" key="9">
    <source>
        <dbReference type="SAM" id="Phobius"/>
    </source>
</evidence>
<proteinExistence type="predicted"/>
<dbReference type="PANTHER" id="PTHR42643">
    <property type="entry name" value="IONOTROPIC RECEPTOR 20A-RELATED"/>
    <property type="match status" value="1"/>
</dbReference>
<evidence type="ECO:0000313" key="11">
    <source>
        <dbReference type="Proteomes" id="UP000515204"/>
    </source>
</evidence>
<evidence type="ECO:0000256" key="8">
    <source>
        <dbReference type="SAM" id="MobiDB-lite"/>
    </source>
</evidence>
<feature type="region of interest" description="Disordered" evidence="8">
    <location>
        <begin position="634"/>
        <end position="671"/>
    </location>
</feature>
<dbReference type="PANTHER" id="PTHR42643:SF32">
    <property type="entry name" value="IONOTROPIC RECEPTOR 31A, ISOFORM C-RELATED"/>
    <property type="match status" value="1"/>
</dbReference>
<dbReference type="OrthoDB" id="413361at2759"/>
<dbReference type="GeneID" id="106745162"/>
<evidence type="ECO:0000259" key="10">
    <source>
        <dbReference type="Pfam" id="PF24576"/>
    </source>
</evidence>
<dbReference type="Pfam" id="PF24576">
    <property type="entry name" value="IR75A_N"/>
    <property type="match status" value="1"/>
</dbReference>
<feature type="transmembrane region" description="Helical" evidence="9">
    <location>
        <begin position="348"/>
        <end position="373"/>
    </location>
</feature>
<evidence type="ECO:0000256" key="6">
    <source>
        <dbReference type="ARBA" id="ARBA00023170"/>
    </source>
</evidence>
<comment type="subcellular location">
    <subcellularLocation>
        <location evidence="1">Cell membrane</location>
        <topology evidence="1">Multi-pass membrane protein</topology>
    </subcellularLocation>
</comment>
<dbReference type="AlphaFoldDB" id="A0A6P3XCJ4"/>
<dbReference type="InterPro" id="IPR052192">
    <property type="entry name" value="Insect_Ionotropic_Sensory_Rcpt"/>
</dbReference>
<dbReference type="Gene3D" id="1.10.287.70">
    <property type="match status" value="1"/>
</dbReference>
<keyword evidence="4 9" id="KW-1133">Transmembrane helix</keyword>
<dbReference type="Proteomes" id="UP000515204">
    <property type="component" value="Unplaced"/>
</dbReference>
<evidence type="ECO:0000313" key="12">
    <source>
        <dbReference type="RefSeq" id="XP_014475978.1"/>
    </source>
</evidence>
<keyword evidence="11" id="KW-1185">Reference proteome</keyword>
<evidence type="ECO:0000256" key="3">
    <source>
        <dbReference type="ARBA" id="ARBA00022692"/>
    </source>
</evidence>
<organism evidence="11 12">
    <name type="scientific">Dinoponera quadriceps</name>
    <name type="common">South American ant</name>
    <dbReference type="NCBI Taxonomy" id="609295"/>
    <lineage>
        <taxon>Eukaryota</taxon>
        <taxon>Metazoa</taxon>
        <taxon>Ecdysozoa</taxon>
        <taxon>Arthropoda</taxon>
        <taxon>Hexapoda</taxon>
        <taxon>Insecta</taxon>
        <taxon>Pterygota</taxon>
        <taxon>Neoptera</taxon>
        <taxon>Endopterygota</taxon>
        <taxon>Hymenoptera</taxon>
        <taxon>Apocrita</taxon>
        <taxon>Aculeata</taxon>
        <taxon>Formicoidea</taxon>
        <taxon>Formicidae</taxon>
        <taxon>Ponerinae</taxon>
        <taxon>Ponerini</taxon>
        <taxon>Dinoponera</taxon>
    </lineage>
</organism>
<feature type="compositionally biased region" description="Polar residues" evidence="8">
    <location>
        <begin position="74"/>
        <end position="85"/>
    </location>
</feature>
<dbReference type="RefSeq" id="XP_014475978.1">
    <property type="nucleotide sequence ID" value="XM_014620492.1"/>
</dbReference>
<reference evidence="12" key="1">
    <citation type="submission" date="2025-08" db="UniProtKB">
        <authorList>
            <consortium name="RefSeq"/>
        </authorList>
    </citation>
    <scope>IDENTIFICATION</scope>
</reference>
<keyword evidence="5 9" id="KW-0472">Membrane</keyword>
<keyword evidence="6" id="KW-0675">Receptor</keyword>
<evidence type="ECO:0000256" key="4">
    <source>
        <dbReference type="ARBA" id="ARBA00022989"/>
    </source>
</evidence>
<dbReference type="KEGG" id="dqu:106745162"/>
<keyword evidence="2" id="KW-1003">Cell membrane</keyword>
<feature type="transmembrane region" description="Helical" evidence="9">
    <location>
        <begin position="409"/>
        <end position="424"/>
    </location>
</feature>
<name>A0A6P3XCJ4_DINQU</name>
<feature type="domain" description="Ionotropic receptor 75a N-terminal" evidence="10">
    <location>
        <begin position="119"/>
        <end position="224"/>
    </location>
</feature>
<dbReference type="GO" id="GO:0005886">
    <property type="term" value="C:plasma membrane"/>
    <property type="evidence" value="ECO:0007669"/>
    <property type="project" value="UniProtKB-SubCell"/>
</dbReference>
<dbReference type="InterPro" id="IPR057074">
    <property type="entry name" value="IR75A_N"/>
</dbReference>
<feature type="compositionally biased region" description="Basic and acidic residues" evidence="8">
    <location>
        <begin position="54"/>
        <end position="72"/>
    </location>
</feature>
<feature type="compositionally biased region" description="Polar residues" evidence="8">
    <location>
        <begin position="662"/>
        <end position="671"/>
    </location>
</feature>
<protein>
    <submittedName>
        <fullName evidence="12">Uncharacterized protein LOC106745162 isoform X1</fullName>
    </submittedName>
</protein>
<feature type="region of interest" description="Disordered" evidence="8">
    <location>
        <begin position="54"/>
        <end position="102"/>
    </location>
</feature>
<keyword evidence="7" id="KW-0325">Glycoprotein</keyword>
<gene>
    <name evidence="12" type="primary">LOC106745162</name>
</gene>
<keyword evidence="3 9" id="KW-0812">Transmembrane</keyword>
<feature type="transmembrane region" description="Helical" evidence="9">
    <location>
        <begin position="599"/>
        <end position="621"/>
    </location>
</feature>
<evidence type="ECO:0000256" key="5">
    <source>
        <dbReference type="ARBA" id="ARBA00023136"/>
    </source>
</evidence>
<accession>A0A6P3XCJ4</accession>
<sequence>MHNQREHAIFVERCLLASHVRRRSLGAKRHHHSGLLCPQECDQSRGILLRRHGERLPHDQAAERRRDHRHDQTGWVSTECSQVSRNRPHSGGLPGHTLPGSEYQRHLRRNVDEAKTLEDDVSTQGLDHRLFDYSYNWLILGANLSDSVRSLNDSGFSVVTDFVITVPEEEPNYVLYDVYNHFKVRGGALNITRLGTWSEMKGLEVFLTEPKIIRRRNFQGIRTKVIGIVLNRPKNEVSLLEYLERDKLEIMDNWPKFGFTILSHVASIYNFSMEAIEIDHWEKNDSLGPVMGALKRNVADLAYYPSILTHERYGHGRVILQQWPTRTCFMFRTIPAEKMKTWVILKPFALDTWCSILALVVIIIFVLSFILKLEHASDYSYSVSALVAIAALCQQGFPSLSEQSASRMALIQITVFGLLVYNYYNAAIVSARLNEPLHKMNDSLYSLAHSKIKLGAEPNVFFNFLLRNARPDVQYFKRYWNDLPDAGKFISIEDGVQRMKKGGFAFHADPDDIYPSIDLEFDKQMICQLTEVHLLQPSELGLWSNLRSHLHEISKIAMIRISTSGIRRREVRRRQARKPYCPTEEIFVSSVTIYEVAPMLILLLFGMALALFVFGIENLMFRFMHSQRKKDVLPLKRDKPLPKGKAPAKKRVSLAQPKKNALSKNAPTTKR</sequence>
<evidence type="ECO:0000256" key="7">
    <source>
        <dbReference type="ARBA" id="ARBA00023180"/>
    </source>
</evidence>